<evidence type="ECO:0000313" key="2">
    <source>
        <dbReference type="Proteomes" id="UP001230649"/>
    </source>
</evidence>
<proteinExistence type="predicted"/>
<accession>A0ACC2VJ30</accession>
<sequence>MYFNTVFKILAFAWLGSLSALAFPLENRAEPPPASTVPTGPTPSGVPNNGVCCGYELVNRGGAYFRYKHEIEFNKRIRGRWEISHGWQVGRSNPSTGQEPIANENNIVLVPDYGLRLMVPIQHRNASAFSAAEVIFPDIILGGVIEAEIKMTGVKGTVMDFMTTHADNKLNWGNLGWKDAQVMELVGNSLLESDTGPSPVGINMVNFDAETGAQSATSQKFPSGVNPSVGFSKYSIAWYPPASINNPGIDKNTYMAFNDQPLNAPPKYSAVNPQVVSFSHWCNADTKWAGLPPNEDSSVIIKRVVAYYDRPIKMATGIGISRDTCKRENACKVYM</sequence>
<evidence type="ECO:0000313" key="1">
    <source>
        <dbReference type="EMBL" id="KAJ9098999.1"/>
    </source>
</evidence>
<protein>
    <submittedName>
        <fullName evidence="1">Uncharacterized protein</fullName>
    </submittedName>
</protein>
<dbReference type="EMBL" id="JASBWS010000087">
    <property type="protein sequence ID" value="KAJ9098999.1"/>
    <property type="molecule type" value="Genomic_DNA"/>
</dbReference>
<dbReference type="Proteomes" id="UP001230649">
    <property type="component" value="Unassembled WGS sequence"/>
</dbReference>
<organism evidence="1 2">
    <name type="scientific">Naganishia adeliensis</name>
    <dbReference type="NCBI Taxonomy" id="92952"/>
    <lineage>
        <taxon>Eukaryota</taxon>
        <taxon>Fungi</taxon>
        <taxon>Dikarya</taxon>
        <taxon>Basidiomycota</taxon>
        <taxon>Agaricomycotina</taxon>
        <taxon>Tremellomycetes</taxon>
        <taxon>Filobasidiales</taxon>
        <taxon>Filobasidiaceae</taxon>
        <taxon>Naganishia</taxon>
    </lineage>
</organism>
<gene>
    <name evidence="1" type="ORF">QFC20_005817</name>
</gene>
<reference evidence="1" key="1">
    <citation type="submission" date="2023-04" db="EMBL/GenBank/DDBJ databases">
        <title>Draft Genome sequencing of Naganishia species isolated from polar environments using Oxford Nanopore Technology.</title>
        <authorList>
            <person name="Leo P."/>
            <person name="Venkateswaran K."/>
        </authorList>
    </citation>
    <scope>NUCLEOTIDE SEQUENCE</scope>
    <source>
        <strain evidence="1">MNA-CCFEE 5262</strain>
    </source>
</reference>
<comment type="caution">
    <text evidence="1">The sequence shown here is derived from an EMBL/GenBank/DDBJ whole genome shotgun (WGS) entry which is preliminary data.</text>
</comment>
<name>A0ACC2VJ30_9TREE</name>
<keyword evidence="2" id="KW-1185">Reference proteome</keyword>